<protein>
    <recommendedName>
        <fullName evidence="2">GATOR2 complex protein MIO zinc-ribbon like domain-containing protein</fullName>
    </recommendedName>
</protein>
<comment type="similarity">
    <text evidence="1">Belongs to the WD repeat mio family.</text>
</comment>
<dbReference type="CDD" id="cd16691">
    <property type="entry name" value="mRING-H2-C3H3C2_Mio"/>
    <property type="match status" value="1"/>
</dbReference>
<organism evidence="3 4">
    <name type="scientific">Coemansia thaxteri</name>
    <dbReference type="NCBI Taxonomy" id="2663907"/>
    <lineage>
        <taxon>Eukaryota</taxon>
        <taxon>Fungi</taxon>
        <taxon>Fungi incertae sedis</taxon>
        <taxon>Zoopagomycota</taxon>
        <taxon>Kickxellomycotina</taxon>
        <taxon>Kickxellomycetes</taxon>
        <taxon>Kickxellales</taxon>
        <taxon>Kickxellaceae</taxon>
        <taxon>Coemansia</taxon>
    </lineage>
</organism>
<dbReference type="AlphaFoldDB" id="A0A9W8BFV5"/>
<dbReference type="EMBL" id="JANBQF010000361">
    <property type="protein sequence ID" value="KAJ2001823.1"/>
    <property type="molecule type" value="Genomic_DNA"/>
</dbReference>
<proteinExistence type="inferred from homology"/>
<name>A0A9W8BFV5_9FUNG</name>
<dbReference type="PANTHER" id="PTHR16453:SF9">
    <property type="entry name" value="GATOR COMPLEX PROTEIN MIOS"/>
    <property type="match status" value="1"/>
</dbReference>
<evidence type="ECO:0000259" key="2">
    <source>
        <dbReference type="Pfam" id="PF17034"/>
    </source>
</evidence>
<accession>A0A9W8BFV5</accession>
<evidence type="ECO:0000256" key="1">
    <source>
        <dbReference type="ARBA" id="ARBA00009713"/>
    </source>
</evidence>
<dbReference type="InterPro" id="IPR037593">
    <property type="entry name" value="MIOS/Sea4"/>
</dbReference>
<dbReference type="InterPro" id="IPR036322">
    <property type="entry name" value="WD40_repeat_dom_sf"/>
</dbReference>
<keyword evidence="4" id="KW-1185">Reference proteome</keyword>
<dbReference type="GO" id="GO:0034198">
    <property type="term" value="P:cellular response to amino acid starvation"/>
    <property type="evidence" value="ECO:0007669"/>
    <property type="project" value="TreeGrafter"/>
</dbReference>
<dbReference type="Pfam" id="PF17034">
    <property type="entry name" value="zinc_ribbon_16"/>
    <property type="match status" value="1"/>
</dbReference>
<dbReference type="OrthoDB" id="341486at2759"/>
<dbReference type="Proteomes" id="UP001150907">
    <property type="component" value="Unassembled WGS sequence"/>
</dbReference>
<dbReference type="Gene3D" id="2.130.10.10">
    <property type="entry name" value="YVTN repeat-like/Quinoprotein amine dehydrogenase"/>
    <property type="match status" value="1"/>
</dbReference>
<comment type="caution">
    <text evidence="3">The sequence shown here is derived from an EMBL/GenBank/DDBJ whole genome shotgun (WGS) entry which is preliminary data.</text>
</comment>
<sequence>MRRLGEETMAIPRAPVMSWLQPEARSLFAVGSESGLRVYRLAAGFEESGGEARFEMVGFRPQRHAVTSLGSRTAGALDQACAVAVGNAVGEVGLQFYAPSDDGTADSSRAGSTVAVYGASERASRVLEFNSAHSSLLACGFEHREGQASLFIRDITQGVDVRQLLGSNLASGSEPAAAAGRHSRNASASLDQAAALAAASGGVTSVSWVPGSADDILVASRRKRSTIRLFDLRDRGSSSTVLHLAAGSGETSTAAGTVYDLQFDPFCSVRYMAHDGRGTANLWDIRWALRPVHTLDMGSSTARVRYSPRRRGQIAAAARDGGVVRVFSVHEYADGKEAQVAAGVAARRTARSILEEARARDRYDEDRAVQQGQAPPDGLRVWAEGAATARGPPVADFLWVPALATDASLCQHQLVTCSRNGTLTGRALPMARVAALSCRGDVAVLGRWGEVRELTSARDRLGRRGSEVNDETNDEIRGEIRGATPGLASFAPQPLAPDVPDMLAGMRHRALREFGADAGRNALLVDDTAARDMWLWVRDGDIRHSTGAYSVAYGVDCSFMGVYDVMRLRKRQMAHLHALAPNEAARVAAAARSDRAGHTTRLAAQRQLALGFVGWGLDGPIREQHIRTLEAAQQFAMAAGASLVYGDHWRCLQSLELSPAQDQKLLSFMLKKQLLADAAVSEDTRARPFAGSAEAMPEDMFACPHLQMIFAYLFTGSWHAVVQSVAALPLSWRLAVALRYFDDAALLRYLETAGRIAVRRGSLDGLLVTGIRGAGRVLMQNYVDATADVQTAALVTMFGPADAIDDPAEHWIYAYRHLLNMWRMFTIRCHFDVAHASHRAARGLPRISQVAAEIAVRPADVRCQFCHQSVAAAAPAAPASASAPAAAAAGAASAAAPAATSAPTTRLLNTHCPRCLNLLPRCIVCRMTLGAAAGSPASTSAAASNARAPADVSQWFSWCQTCGHGGHAAHLHTWFATHTECPVPGCVCNCERNY</sequence>
<gene>
    <name evidence="3" type="ORF">H4R26_003922</name>
</gene>
<evidence type="ECO:0000313" key="3">
    <source>
        <dbReference type="EMBL" id="KAJ2001823.1"/>
    </source>
</evidence>
<dbReference type="SUPFAM" id="SSF50978">
    <property type="entry name" value="WD40 repeat-like"/>
    <property type="match status" value="1"/>
</dbReference>
<dbReference type="InterPro" id="IPR015943">
    <property type="entry name" value="WD40/YVTN_repeat-like_dom_sf"/>
</dbReference>
<dbReference type="PANTHER" id="PTHR16453">
    <property type="entry name" value="WD40 DOMAIN-CONTAINING PROTEIN MIO FAMILY MEMBER"/>
    <property type="match status" value="1"/>
</dbReference>
<dbReference type="GO" id="GO:0005737">
    <property type="term" value="C:cytoplasm"/>
    <property type="evidence" value="ECO:0007669"/>
    <property type="project" value="TreeGrafter"/>
</dbReference>
<evidence type="ECO:0000313" key="4">
    <source>
        <dbReference type="Proteomes" id="UP001150907"/>
    </source>
</evidence>
<dbReference type="InterPro" id="IPR031488">
    <property type="entry name" value="Zn_ribbon_mio"/>
</dbReference>
<dbReference type="GO" id="GO:1904263">
    <property type="term" value="P:positive regulation of TORC1 signaling"/>
    <property type="evidence" value="ECO:0007669"/>
    <property type="project" value="TreeGrafter"/>
</dbReference>
<reference evidence="3" key="1">
    <citation type="submission" date="2022-07" db="EMBL/GenBank/DDBJ databases">
        <title>Phylogenomic reconstructions and comparative analyses of Kickxellomycotina fungi.</title>
        <authorList>
            <person name="Reynolds N.K."/>
            <person name="Stajich J.E."/>
            <person name="Barry K."/>
            <person name="Grigoriev I.V."/>
            <person name="Crous P."/>
            <person name="Smith M.E."/>
        </authorList>
    </citation>
    <scope>NUCLEOTIDE SEQUENCE</scope>
    <source>
        <strain evidence="3">IMI 214461</strain>
    </source>
</reference>
<feature type="domain" description="GATOR2 complex protein MIO zinc-ribbon like" evidence="2">
    <location>
        <begin position="863"/>
        <end position="992"/>
    </location>
</feature>